<dbReference type="InterPro" id="IPR043519">
    <property type="entry name" value="NT_sf"/>
</dbReference>
<dbReference type="EMBL" id="JAGGLG010000011">
    <property type="protein sequence ID" value="MBP2018258.1"/>
    <property type="molecule type" value="Genomic_DNA"/>
</dbReference>
<comment type="similarity">
    <text evidence="4">Belongs to the relA/spoT family.</text>
</comment>
<dbReference type="Proteomes" id="UP001519289">
    <property type="component" value="Unassembled WGS sequence"/>
</dbReference>
<dbReference type="Gene3D" id="3.30.70.260">
    <property type="match status" value="1"/>
</dbReference>
<name>A0ABS4JRW3_9FIRM</name>
<gene>
    <name evidence="8" type="ORF">J2Z79_001659</name>
</gene>
<dbReference type="InterPro" id="IPR045600">
    <property type="entry name" value="RelA/SpoT_AH_RIS"/>
</dbReference>
<dbReference type="Pfam" id="PF04607">
    <property type="entry name" value="RelA_SpoT"/>
    <property type="match status" value="1"/>
</dbReference>
<dbReference type="Gene3D" id="3.10.20.30">
    <property type="match status" value="1"/>
</dbReference>
<dbReference type="InterPro" id="IPR007685">
    <property type="entry name" value="RelA_SpoT"/>
</dbReference>
<organism evidence="8 9">
    <name type="scientific">Symbiobacterium terraclitae</name>
    <dbReference type="NCBI Taxonomy" id="557451"/>
    <lineage>
        <taxon>Bacteria</taxon>
        <taxon>Bacillati</taxon>
        <taxon>Bacillota</taxon>
        <taxon>Clostridia</taxon>
        <taxon>Eubacteriales</taxon>
        <taxon>Symbiobacteriaceae</taxon>
        <taxon>Symbiobacterium</taxon>
    </lineage>
</organism>
<dbReference type="SUPFAM" id="SSF55021">
    <property type="entry name" value="ACT-like"/>
    <property type="match status" value="1"/>
</dbReference>
<comment type="pathway">
    <text evidence="1">Purine metabolism; ppGpp biosynthesis; ppGpp from GTP: step 1/2.</text>
</comment>
<comment type="caution">
    <text evidence="8">The sequence shown here is derived from an EMBL/GenBank/DDBJ whole genome shotgun (WGS) entry which is preliminary data.</text>
</comment>
<dbReference type="EC" id="2.7.6.5" evidence="2"/>
<dbReference type="SUPFAM" id="SSF109604">
    <property type="entry name" value="HD-domain/PDEase-like"/>
    <property type="match status" value="1"/>
</dbReference>
<protein>
    <recommendedName>
        <fullName evidence="2">GTP diphosphokinase</fullName>
        <ecNumber evidence="2">2.7.6.5</ecNumber>
    </recommendedName>
</protein>
<comment type="catalytic activity">
    <reaction evidence="3">
        <text>GTP + ATP = guanosine 3'-diphosphate 5'-triphosphate + AMP</text>
        <dbReference type="Rhea" id="RHEA:22088"/>
        <dbReference type="ChEBI" id="CHEBI:30616"/>
        <dbReference type="ChEBI" id="CHEBI:37565"/>
        <dbReference type="ChEBI" id="CHEBI:142410"/>
        <dbReference type="ChEBI" id="CHEBI:456215"/>
        <dbReference type="EC" id="2.7.6.5"/>
    </reaction>
</comment>
<proteinExistence type="inferred from homology"/>
<dbReference type="PANTHER" id="PTHR21262:SF31">
    <property type="entry name" value="GTP PYROPHOSPHOKINASE"/>
    <property type="match status" value="1"/>
</dbReference>
<dbReference type="InterPro" id="IPR004095">
    <property type="entry name" value="TGS"/>
</dbReference>
<evidence type="ECO:0000256" key="2">
    <source>
        <dbReference type="ARBA" id="ARBA00013251"/>
    </source>
</evidence>
<dbReference type="InterPro" id="IPR012675">
    <property type="entry name" value="Beta-grasp_dom_sf"/>
</dbReference>
<evidence type="ECO:0000259" key="7">
    <source>
        <dbReference type="PROSITE" id="PS51880"/>
    </source>
</evidence>
<dbReference type="InterPro" id="IPR033655">
    <property type="entry name" value="TGS_RelA/SpoT"/>
</dbReference>
<dbReference type="CDD" id="cd05399">
    <property type="entry name" value="NT_Rel-Spo_like"/>
    <property type="match status" value="1"/>
</dbReference>
<reference evidence="8 9" key="1">
    <citation type="submission" date="2021-03" db="EMBL/GenBank/DDBJ databases">
        <title>Genomic Encyclopedia of Type Strains, Phase IV (KMG-IV): sequencing the most valuable type-strain genomes for metagenomic binning, comparative biology and taxonomic classification.</title>
        <authorList>
            <person name="Goeker M."/>
        </authorList>
    </citation>
    <scope>NUCLEOTIDE SEQUENCE [LARGE SCALE GENOMIC DNA]</scope>
    <source>
        <strain evidence="8 9">DSM 27138</strain>
    </source>
</reference>
<dbReference type="InterPro" id="IPR003607">
    <property type="entry name" value="HD/PDEase_dom"/>
</dbReference>
<dbReference type="Pfam" id="PF19296">
    <property type="entry name" value="RelA_AH_RIS"/>
    <property type="match status" value="1"/>
</dbReference>
<evidence type="ECO:0000256" key="4">
    <source>
        <dbReference type="RuleBase" id="RU003847"/>
    </source>
</evidence>
<evidence type="ECO:0000313" key="8">
    <source>
        <dbReference type="EMBL" id="MBP2018258.1"/>
    </source>
</evidence>
<dbReference type="SMART" id="SM00954">
    <property type="entry name" value="RelA_SpoT"/>
    <property type="match status" value="1"/>
</dbReference>
<dbReference type="SMART" id="SM00471">
    <property type="entry name" value="HDc"/>
    <property type="match status" value="1"/>
</dbReference>
<dbReference type="InterPro" id="IPR012676">
    <property type="entry name" value="TGS-like"/>
</dbReference>
<sequence length="735" mass="83250">MTAVIDIQPLVDKVLAYHPSADVALIRDAFEFAAKAHDGQCRKSGEPYITHPVAVAEIVASLELDTESVAAALLHDVLEDCGVTFAELEQRFGKEVATLVDGVSKLDRLNFTSRDEAQVENLRKMFLAMAKDLRVILIKLADRLHNMRTLKHQSSSAQLRIAQETMDIYAPLAHRLGLSEIKWELEDLSFRVLEPDRYQEMTYLVARKRQERQAITQDLMDQLRTVLEQEGIKADISGRPKHFYSIYKKMYRQGKDISQIYDLIAIRIIVEEVKDCYAVLGIIHSHWKPLPLRFKDYIATPKPNMYQSLHTTVIGPHGEPFEIQIRTYEMHRTSEFGVAAHWAYKEGKTDKEFDKKLQWLRSLLEWHQEIRDAREFVESVKVDIFSDQVFVFSPKGHVYSLPAGGTPLDFAFAVHSDIGYRCVGAKVNGRIAPLDTALKNGDVVEILTSKQSPGPSIDWLKVVKTASAKNKIRQFFKRERREENLARGKEILKGEVQKTGIEAHELLRDDWMAEVCKRVSVKDVDDLYVAIGIGSLNAGSVVSRLREMYEKEKRAQEPPPPIEIEKKDWSGYGKASNGIRVKGVSNLVVRLSRCCTPVPGDPIIGFVTRGRGVTVHRLDCPNMEDLAKDPDRLIEVAWEENYQTASPVEVQVTALDRSGLLKDVVSIIADARINMLSTSSRANKSKIATLDLVLEIKDAQQLQYVMQKIAKVRDVMHVERVVHERKGKAARAKQA</sequence>
<dbReference type="InterPro" id="IPR004811">
    <property type="entry name" value="RelA/Spo_fam"/>
</dbReference>
<evidence type="ECO:0000259" key="5">
    <source>
        <dbReference type="PROSITE" id="PS51671"/>
    </source>
</evidence>
<dbReference type="InterPro" id="IPR002912">
    <property type="entry name" value="ACT_dom"/>
</dbReference>
<dbReference type="CDD" id="cd04876">
    <property type="entry name" value="ACT_RelA-SpoT"/>
    <property type="match status" value="1"/>
</dbReference>
<dbReference type="Pfam" id="PF02824">
    <property type="entry name" value="TGS"/>
    <property type="match status" value="1"/>
</dbReference>
<dbReference type="RefSeq" id="WP_209466391.1">
    <property type="nucleotide sequence ID" value="NZ_JAGGLG010000011.1"/>
</dbReference>
<dbReference type="NCBIfam" id="TIGR00691">
    <property type="entry name" value="spoT_relA"/>
    <property type="match status" value="1"/>
</dbReference>
<dbReference type="InterPro" id="IPR006674">
    <property type="entry name" value="HD_domain"/>
</dbReference>
<feature type="domain" description="TGS" evidence="7">
    <location>
        <begin position="387"/>
        <end position="448"/>
    </location>
</feature>
<dbReference type="SUPFAM" id="SSF81271">
    <property type="entry name" value="TGS-like"/>
    <property type="match status" value="1"/>
</dbReference>
<dbReference type="Gene3D" id="1.10.3210.10">
    <property type="entry name" value="Hypothetical protein af1432"/>
    <property type="match status" value="1"/>
</dbReference>
<keyword evidence="8" id="KW-0808">Transferase</keyword>
<dbReference type="PANTHER" id="PTHR21262">
    <property type="entry name" value="GUANOSINE-3',5'-BIS DIPHOSPHATE 3'-PYROPHOSPHOHYDROLASE"/>
    <property type="match status" value="1"/>
</dbReference>
<dbReference type="SUPFAM" id="SSF81301">
    <property type="entry name" value="Nucleotidyltransferase"/>
    <property type="match status" value="1"/>
</dbReference>
<feature type="domain" description="ACT" evidence="5">
    <location>
        <begin position="649"/>
        <end position="723"/>
    </location>
</feature>
<dbReference type="InterPro" id="IPR045865">
    <property type="entry name" value="ACT-like_dom_sf"/>
</dbReference>
<feature type="domain" description="HD" evidence="6">
    <location>
        <begin position="48"/>
        <end position="147"/>
    </location>
</feature>
<dbReference type="PROSITE" id="PS51671">
    <property type="entry name" value="ACT"/>
    <property type="match status" value="1"/>
</dbReference>
<evidence type="ECO:0000259" key="6">
    <source>
        <dbReference type="PROSITE" id="PS51831"/>
    </source>
</evidence>
<evidence type="ECO:0000256" key="1">
    <source>
        <dbReference type="ARBA" id="ARBA00004976"/>
    </source>
</evidence>
<dbReference type="PROSITE" id="PS51831">
    <property type="entry name" value="HD"/>
    <property type="match status" value="1"/>
</dbReference>
<evidence type="ECO:0000313" key="9">
    <source>
        <dbReference type="Proteomes" id="UP001519289"/>
    </source>
</evidence>
<dbReference type="GO" id="GO:0008728">
    <property type="term" value="F:GTP diphosphokinase activity"/>
    <property type="evidence" value="ECO:0007669"/>
    <property type="project" value="UniProtKB-EC"/>
</dbReference>
<keyword evidence="9" id="KW-1185">Reference proteome</keyword>
<dbReference type="Pfam" id="PF13328">
    <property type="entry name" value="HD_4"/>
    <property type="match status" value="1"/>
</dbReference>
<evidence type="ECO:0000256" key="3">
    <source>
        <dbReference type="ARBA" id="ARBA00048244"/>
    </source>
</evidence>
<dbReference type="CDD" id="cd00077">
    <property type="entry name" value="HDc"/>
    <property type="match status" value="1"/>
</dbReference>
<dbReference type="CDD" id="cd01668">
    <property type="entry name" value="TGS_RSH"/>
    <property type="match status" value="1"/>
</dbReference>
<dbReference type="PROSITE" id="PS51880">
    <property type="entry name" value="TGS"/>
    <property type="match status" value="1"/>
</dbReference>
<accession>A0ABS4JRW3</accession>
<comment type="function">
    <text evidence="4">In eubacteria ppGpp (guanosine 3'-diphosphate 5'-diphosphate) is a mediator of the stringent response that coordinates a variety of cellular activities in response to changes in nutritional abundance.</text>
</comment>
<dbReference type="Pfam" id="PF13291">
    <property type="entry name" value="ACT_4"/>
    <property type="match status" value="1"/>
</dbReference>
<dbReference type="Gene3D" id="3.30.460.10">
    <property type="entry name" value="Beta Polymerase, domain 2"/>
    <property type="match status" value="1"/>
</dbReference>